<evidence type="ECO:0000256" key="3">
    <source>
        <dbReference type="ARBA" id="ARBA00022630"/>
    </source>
</evidence>
<name>A0A2G1XEK6_STRCJ</name>
<comment type="cofactor">
    <cofactor evidence="1">
        <name>FAD</name>
        <dbReference type="ChEBI" id="CHEBI:57692"/>
    </cofactor>
</comment>
<protein>
    <recommendedName>
        <fullName evidence="5">FAD-binding domain-containing protein</fullName>
    </recommendedName>
</protein>
<dbReference type="InterPro" id="IPR036188">
    <property type="entry name" value="FAD/NAD-bd_sf"/>
</dbReference>
<dbReference type="Gene3D" id="3.30.70.2450">
    <property type="match status" value="1"/>
</dbReference>
<evidence type="ECO:0000313" key="6">
    <source>
        <dbReference type="EMBL" id="PHQ49631.1"/>
    </source>
</evidence>
<dbReference type="SUPFAM" id="SSF52833">
    <property type="entry name" value="Thioredoxin-like"/>
    <property type="match status" value="1"/>
</dbReference>
<evidence type="ECO:0000313" key="7">
    <source>
        <dbReference type="Proteomes" id="UP000222531"/>
    </source>
</evidence>
<dbReference type="SUPFAM" id="SSF51905">
    <property type="entry name" value="FAD/NAD(P)-binding domain"/>
    <property type="match status" value="1"/>
</dbReference>
<comment type="similarity">
    <text evidence="2">Belongs to the PheA/TfdB FAD monooxygenase family.</text>
</comment>
<sequence>MHTAHAEVLIVGSGPTGLVLAIDLARRGIPHRLVERSERGFPGSRGTGIQPRTLEVFDDLGLLPAFMAESRLIPKAQAWEGPERVRVWDFVESADASPGVPYPDPRMLPQWRTVELLVERLEELGGHVDFRTELTDFAQDPDGVTATLRHADGTVETVRAGWLVAADGGRSTVRKALGVPFTGEELTAQPVLIADVLLAGDDRAEIDSDHWHMWPRAEGGLFTLRSLEGSDALQLMAAFDATVEPDRLRDVSAEDLTRLVATRTGMRLTVTEVRWVSDFRARTAMAERFRHGRVILAGDAAHVHPPNGGQGLNTSLQDGYNLGWKLAAVLRRGAPDALLDSYDAERTRVAAGVLGLAASVHRADRAGGRDGLQRRGKETHQLTLGYRDSALSRDLRHDVPEDALRAGDRAPDATCMDASGSPVRFFDVFRGPHFTLLALTDEEFTAPAEDWIRTCRVGGGASADLRDAHGHAKSGYGSGFFLVRPDGYVALATDDVADVAEYVKLVAA</sequence>
<dbReference type="PANTHER" id="PTHR43004:SF19">
    <property type="entry name" value="BINDING MONOOXYGENASE, PUTATIVE (JCVI)-RELATED"/>
    <property type="match status" value="1"/>
</dbReference>
<dbReference type="OrthoDB" id="8670884at2"/>
<dbReference type="Gene3D" id="3.40.30.120">
    <property type="match status" value="1"/>
</dbReference>
<organism evidence="6 7">
    <name type="scientific">Streptomyces cinnamoneus</name>
    <name type="common">Streptoverticillium cinnamoneum</name>
    <dbReference type="NCBI Taxonomy" id="53446"/>
    <lineage>
        <taxon>Bacteria</taxon>
        <taxon>Bacillati</taxon>
        <taxon>Actinomycetota</taxon>
        <taxon>Actinomycetes</taxon>
        <taxon>Kitasatosporales</taxon>
        <taxon>Streptomycetaceae</taxon>
        <taxon>Streptomyces</taxon>
        <taxon>Streptomyces cinnamoneus group</taxon>
    </lineage>
</organism>
<proteinExistence type="inferred from homology"/>
<keyword evidence="3" id="KW-0285">Flavoprotein</keyword>
<dbReference type="AlphaFoldDB" id="A0A2G1XEK6"/>
<feature type="domain" description="FAD-binding" evidence="5">
    <location>
        <begin position="6"/>
        <end position="354"/>
    </location>
</feature>
<dbReference type="Pfam" id="PF01494">
    <property type="entry name" value="FAD_binding_3"/>
    <property type="match status" value="1"/>
</dbReference>
<dbReference type="GO" id="GO:0016709">
    <property type="term" value="F:oxidoreductase activity, acting on paired donors, with incorporation or reduction of molecular oxygen, NAD(P)H as one donor, and incorporation of one atom of oxygen"/>
    <property type="evidence" value="ECO:0007669"/>
    <property type="project" value="UniProtKB-ARBA"/>
</dbReference>
<dbReference type="NCBIfam" id="NF004832">
    <property type="entry name" value="PRK06184.1"/>
    <property type="match status" value="1"/>
</dbReference>
<keyword evidence="4" id="KW-0274">FAD</keyword>
<evidence type="ECO:0000259" key="5">
    <source>
        <dbReference type="Pfam" id="PF01494"/>
    </source>
</evidence>
<dbReference type="PRINTS" id="PR00420">
    <property type="entry name" value="RNGMNOXGNASE"/>
</dbReference>
<comment type="caution">
    <text evidence="6">The sequence shown here is derived from an EMBL/GenBank/DDBJ whole genome shotgun (WGS) entry which is preliminary data.</text>
</comment>
<dbReference type="Gene3D" id="3.50.50.60">
    <property type="entry name" value="FAD/NAD(P)-binding domain"/>
    <property type="match status" value="1"/>
</dbReference>
<dbReference type="GO" id="GO:0071949">
    <property type="term" value="F:FAD binding"/>
    <property type="evidence" value="ECO:0007669"/>
    <property type="project" value="InterPro"/>
</dbReference>
<dbReference type="InterPro" id="IPR050641">
    <property type="entry name" value="RIFMO-like"/>
</dbReference>
<accession>A0A2G1XEK6</accession>
<keyword evidence="7" id="KW-1185">Reference proteome</keyword>
<dbReference type="InterPro" id="IPR036249">
    <property type="entry name" value="Thioredoxin-like_sf"/>
</dbReference>
<evidence type="ECO:0000256" key="4">
    <source>
        <dbReference type="ARBA" id="ARBA00022827"/>
    </source>
</evidence>
<dbReference type="InterPro" id="IPR002938">
    <property type="entry name" value="FAD-bd"/>
</dbReference>
<dbReference type="Proteomes" id="UP000222531">
    <property type="component" value="Unassembled WGS sequence"/>
</dbReference>
<dbReference type="Pfam" id="PF21274">
    <property type="entry name" value="Rng_hyd_C"/>
    <property type="match status" value="1"/>
</dbReference>
<gene>
    <name evidence="6" type="ORF">BLA24_26815</name>
</gene>
<reference evidence="6 7" key="1">
    <citation type="journal article" date="2017" name="Biochemistry">
        <title>Identification of the Biosynthetic Pathway for the Antibiotic Bicyclomycin.</title>
        <authorList>
            <person name="Patteson J."/>
            <person name="Cai W."/>
            <person name="Johnson R.A."/>
            <person name="Santa Maria K."/>
            <person name="Li B."/>
        </authorList>
    </citation>
    <scope>NUCLEOTIDE SEQUENCE [LARGE SCALE GENOMIC DNA]</scope>
    <source>
        <strain evidence="6 7">ATCC 21532</strain>
    </source>
</reference>
<dbReference type="RefSeq" id="WP_099201572.1">
    <property type="nucleotide sequence ID" value="NZ_NHZO01000154.1"/>
</dbReference>
<evidence type="ECO:0000256" key="2">
    <source>
        <dbReference type="ARBA" id="ARBA00007801"/>
    </source>
</evidence>
<evidence type="ECO:0000256" key="1">
    <source>
        <dbReference type="ARBA" id="ARBA00001974"/>
    </source>
</evidence>
<dbReference type="PANTHER" id="PTHR43004">
    <property type="entry name" value="TRK SYSTEM POTASSIUM UPTAKE PROTEIN"/>
    <property type="match status" value="1"/>
</dbReference>
<dbReference type="EMBL" id="NHZO01000154">
    <property type="protein sequence ID" value="PHQ49631.1"/>
    <property type="molecule type" value="Genomic_DNA"/>
</dbReference>